<dbReference type="Proteomes" id="UP000886595">
    <property type="component" value="Unassembled WGS sequence"/>
</dbReference>
<protein>
    <recommendedName>
        <fullName evidence="4">Secreted protein</fullName>
    </recommendedName>
</protein>
<evidence type="ECO:0000313" key="3">
    <source>
        <dbReference type="Proteomes" id="UP000886595"/>
    </source>
</evidence>
<accession>A0A8X7UAG3</accession>
<evidence type="ECO:0008006" key="4">
    <source>
        <dbReference type="Google" id="ProtNLM"/>
    </source>
</evidence>
<keyword evidence="3" id="KW-1185">Reference proteome</keyword>
<reference evidence="2 3" key="1">
    <citation type="submission" date="2020-02" db="EMBL/GenBank/DDBJ databases">
        <authorList>
            <person name="Ma Q."/>
            <person name="Huang Y."/>
            <person name="Song X."/>
            <person name="Pei D."/>
        </authorList>
    </citation>
    <scope>NUCLEOTIDE SEQUENCE [LARGE SCALE GENOMIC DNA]</scope>
    <source>
        <strain evidence="2">Sxm20200214</strain>
        <tissue evidence="2">Leaf</tissue>
    </source>
</reference>
<proteinExistence type="predicted"/>
<keyword evidence="1" id="KW-0732">Signal</keyword>
<sequence>MWPISAVSLLSLVAFVCADAELGHLFRLMRLQPPRPRGLLIIRLLRCLDFFCRFQLKVVQSFSLQVCSAK</sequence>
<name>A0A8X7UAG3_BRACI</name>
<dbReference type="EMBL" id="JAAMPC010000013">
    <property type="protein sequence ID" value="KAG2269061.1"/>
    <property type="molecule type" value="Genomic_DNA"/>
</dbReference>
<comment type="caution">
    <text evidence="2">The sequence shown here is derived from an EMBL/GenBank/DDBJ whole genome shotgun (WGS) entry which is preliminary data.</text>
</comment>
<evidence type="ECO:0000256" key="1">
    <source>
        <dbReference type="SAM" id="SignalP"/>
    </source>
</evidence>
<feature type="chain" id="PRO_5036467032" description="Secreted protein" evidence="1">
    <location>
        <begin position="19"/>
        <end position="70"/>
    </location>
</feature>
<dbReference type="AlphaFoldDB" id="A0A8X7UAG3"/>
<feature type="signal peptide" evidence="1">
    <location>
        <begin position="1"/>
        <end position="18"/>
    </location>
</feature>
<evidence type="ECO:0000313" key="2">
    <source>
        <dbReference type="EMBL" id="KAG2269061.1"/>
    </source>
</evidence>
<organism evidence="2 3">
    <name type="scientific">Brassica carinata</name>
    <name type="common">Ethiopian mustard</name>
    <name type="synonym">Abyssinian cabbage</name>
    <dbReference type="NCBI Taxonomy" id="52824"/>
    <lineage>
        <taxon>Eukaryota</taxon>
        <taxon>Viridiplantae</taxon>
        <taxon>Streptophyta</taxon>
        <taxon>Embryophyta</taxon>
        <taxon>Tracheophyta</taxon>
        <taxon>Spermatophyta</taxon>
        <taxon>Magnoliopsida</taxon>
        <taxon>eudicotyledons</taxon>
        <taxon>Gunneridae</taxon>
        <taxon>Pentapetalae</taxon>
        <taxon>rosids</taxon>
        <taxon>malvids</taxon>
        <taxon>Brassicales</taxon>
        <taxon>Brassicaceae</taxon>
        <taxon>Brassiceae</taxon>
        <taxon>Brassica</taxon>
    </lineage>
</organism>
<gene>
    <name evidence="2" type="ORF">Bca52824_063616</name>
</gene>